<accession>A0ABU4Y139</accession>
<sequence length="180" mass="19404">MIIASSNFPQSEALIPSLRGPFSAGGDLAEVSAFDIDNGSAAQAFHLRMRAQPADALARLIGAVRANDAYFVVFERSVGFHGFVRLDQPMTRRRLAVASSHSTCVVVDPAPRFGSRFCSDGAALTFPLSEGGLMRVQAFHVCAQDRAQMRLRFAIVTFDKKAFGSRSTAAAMDQSRANFG</sequence>
<reference evidence="1 2" key="1">
    <citation type="submission" date="2023-08" db="EMBL/GenBank/DDBJ databases">
        <title>Implementing the SeqCode for naming new Mesorhizobium species isolated from Vachellia karroo root nodules.</title>
        <authorList>
            <person name="Van Lill M."/>
        </authorList>
    </citation>
    <scope>NUCLEOTIDE SEQUENCE [LARGE SCALE GENOMIC DNA]</scope>
    <source>
        <strain evidence="1 2">VK24D</strain>
    </source>
</reference>
<keyword evidence="2" id="KW-1185">Reference proteome</keyword>
<protein>
    <submittedName>
        <fullName evidence="1">Uncharacterized protein</fullName>
    </submittedName>
</protein>
<organism evidence="1 2">
    <name type="scientific">Mesorhizobium album</name>
    <dbReference type="NCBI Taxonomy" id="3072314"/>
    <lineage>
        <taxon>Bacteria</taxon>
        <taxon>Pseudomonadati</taxon>
        <taxon>Pseudomonadota</taxon>
        <taxon>Alphaproteobacteria</taxon>
        <taxon>Hyphomicrobiales</taxon>
        <taxon>Phyllobacteriaceae</taxon>
        <taxon>Mesorhizobium</taxon>
    </lineage>
</organism>
<comment type="caution">
    <text evidence="1">The sequence shown here is derived from an EMBL/GenBank/DDBJ whole genome shotgun (WGS) entry which is preliminary data.</text>
</comment>
<dbReference type="EMBL" id="JAVIIW010000023">
    <property type="protein sequence ID" value="MDX8480664.1"/>
    <property type="molecule type" value="Genomic_DNA"/>
</dbReference>
<dbReference type="Proteomes" id="UP001287059">
    <property type="component" value="Unassembled WGS sequence"/>
</dbReference>
<proteinExistence type="predicted"/>
<gene>
    <name evidence="1" type="ORF">RFN28_19655</name>
</gene>
<name>A0ABU4Y139_9HYPH</name>
<evidence type="ECO:0000313" key="2">
    <source>
        <dbReference type="Proteomes" id="UP001287059"/>
    </source>
</evidence>
<evidence type="ECO:0000313" key="1">
    <source>
        <dbReference type="EMBL" id="MDX8480664.1"/>
    </source>
</evidence>
<dbReference type="RefSeq" id="WP_320288976.1">
    <property type="nucleotide sequence ID" value="NZ_JAVIIW010000023.1"/>
</dbReference>